<dbReference type="SUPFAM" id="SSF48350">
    <property type="entry name" value="GTPase activation domain, GAP"/>
    <property type="match status" value="1"/>
</dbReference>
<gene>
    <name evidence="3" type="ORF">CANVERA_P1720</name>
</gene>
<accession>A0A9W4X9D9</accession>
<dbReference type="Proteomes" id="UP001152885">
    <property type="component" value="Unassembled WGS sequence"/>
</dbReference>
<keyword evidence="1" id="KW-0343">GTPase activation</keyword>
<name>A0A9W4X9D9_9ASCO</name>
<evidence type="ECO:0000256" key="1">
    <source>
        <dbReference type="ARBA" id="ARBA00022468"/>
    </source>
</evidence>
<protein>
    <recommendedName>
        <fullName evidence="2">Ras-GAP domain-containing protein</fullName>
    </recommendedName>
</protein>
<keyword evidence="4" id="KW-1185">Reference proteome</keyword>
<dbReference type="GO" id="GO:0007165">
    <property type="term" value="P:signal transduction"/>
    <property type="evidence" value="ECO:0007669"/>
    <property type="project" value="UniProtKB-ARBA"/>
</dbReference>
<sequence length="2638" mass="305260">MDIFQFSLNTNQTNNSNYTSDTNSSFNLSNISYTHNNDIISDNQYNFIQSLCKRLESILPNHSGHTLQEIEIDPQFIITRNILLNFKSKNVHFMSSILTSFASILKIINNESKNIKLRSRDEKSRTSTLLLLNILADIIEVDWNRSLITFTKDKEVISNYSKFYHYEVPRKLNIDMISGLIDLFLNMLSSGIVKKILALVKNEQSFIKIATATTKQDEEQLQSQDDDLVQSQIDDIDTYLGIILSYIATANPVEYLNYVETKLYRFSKINENIPLPTLQKYCPLIKFLFYSKENVLKAGENGFHCLSFIKSTTWKQVFLFMIADAVKDQSFSRPSDYYELVDIDNHQQLQVARNFFDATFALFDENLTSISCASFVLTWYVVLCIDDFGEMISNKPLNKLKTTFNKRLKYLTMILKDSSNASNLESFDALINIFHLGARLQTYNYDKHPVYLFSLRYLDETHSNLLKFGEFNKDKFENDDQLKMQYEFLIVNYYIVAILLRPDKYIKVVIHNYKLHSHEIKATKTMVKIIQRLSEIETAKSCYQIVMKELTPTLKSIIFGCLKILNNYENQEIQSISVSSQASAYSDSVLVDPNEMKANRCTQMAFDKIKTDLDHYSDDSDIPSTHLIQETEQILADIFTLFLPAPELYFNDVRLMNDENLDKIPYAQLLGSIIDFVHECVIPLRLAFKFKYSVVNNNLFDSAKELSIRIVQTDTKIASDYTTLSAFANFNICNCIIQSICETCLALSLSDSKFKFSFLFLNKFLQMRNEYSDILLNNKILMDPKSRDLFETCGDVIHGVEKVLLLSLCTHDAQFYNYAKQGIVWYLNEVHINSSLYTAEDIQDNLIDTFEELHKEDRLFTGFVSLHKKHRDILREAKPTLSLYQVWFMIYNRWKKMLENSYKIESENNLIFRHFTGFLVSTSGCFISGKNQFFADSEIQSKCCQNISDFFDRCIGLLISPNLVVRVIIKDILSNESHSDVYHLIATKLMNTANSYTENKNINNDEVIVFLEHALVIMTAMINVKNEGALLLSSLLPVICQFFIKFINEIKNDTDNYKLKLKFSKLIIVLESDRKSTGLSGAYKLRNFYAKSICEWLEQAILSDEIDFYKESEISYLAIDFAVHCSKAIKLQLECLLLEIPEGIKDKEIKKYKDLAFSNYFSLFYKIIQKYTKTSSKSKFKHKLQLITDNVLSSITNLLQYDSEIGIQFVLPMGYHENKKIRAIFLNVFADMLQSQSMKTNQEEYPNELIFQLTDNTDIFGSIAETASSLEHNLLASSLFGIFTYTNNLRKLFQILLNDEITKLNRATDLFRRNSTLTRLLFNFTQEYGLNYLNQVLSPIIEEIITKEVQFEVEKKDDPESAKIFLSYFTRMVDSIVDSFDSLPNPFKIVCGNIYQCVNEKFGDSALVAVGSFLFLRFFCPAIINPEQYFKLDVQNVKVKRSLMQLVKVLQNMANGAFSSIAKWPSLANKNEQLDALNKKIYVFLNQVSTLDLKDYPFTEKREKVPKPLAEIKYLHKFIYQYFTSIRSNFILGKSAFGINTLQKRVECFKKFDEVVMKLGQPKPSVKLQLSTSMKLLDNNNNNDEEENKYNDFMTKMSLRYTDVQEEASDVIHSSIFKDGTPAVVVNLKRMRDRHEDIDYLVFKLFETASQVWDNKFYLVYDFSEFYFFTNSSPIKYAQYFSTYSLKNIFENCQRVYYFNIPRTEYRGIINAMISLRSKGAQYGTKIYTYSSMDPDNIVGSLCLDPETVSISRDAKVTFNNVILYEPSADRFIPVKLKIGRKFLTICFQEKLKLESSLNMSEGFTPVEVYRLSDFVKCEISNTTGYDDEFTIYLNHSSHVTLRSHDRLEILRFLYFTTSRLPREFTLTDHKKDYQSESHVMHWFGRLYNIVFQGLLNDDEELKSSAALLFGSLSSYFNIDFGITESHAKYLPFPTDATNFVVNVSNHLSSNFPQMTFRFFKAFFDNYEKMDIGTRSISILYISPWIGNVYDFVYLQYNGNGPNRVADLVRQFCRLSVANKEHVAFINDYIWKKLFQEARMVSTLVDEVVAFAIDSKNEGPDWSFIISVINPSIEVCGEVILRLVQTINVTVTTDSAIASQSKLFEIEVLIKICSTLFFNSFTLSRLYLADIIFFVTLFIDNDYLDVGHDLQKLIISSVQSFLHKPSLTNSEQNSINETIEYFTTPRAKMLFGMTRDLKSSQDVSQSFNRISNFEILCDYLNEVIDIVSTSDDKTNWRSRWASNSIDVAFNNFSLFQDRAVLIVGILSKSGINDSTACRSLKLISKGELHNIGIVICCSIAIARILDGLPTDSVLPPILIWPQFCFALMNYSVLYQPAIQNLITSVVKIMDVPKYFDFAFEQRQLLEPYLSEFEKRHDIYITQENFGVYIFFILTQGLKTSHVRHLALCCVKTYLKKRFSIKHIRPIDGTQINTNALAYLVFIYLCSDTKDFENFMQQGLNLPVEYIEYSNQKLPKLICEFLLQQNEAAKVTLLHLGCFYSDIKGADIGFKARFIKIYQYIFANNKTNALYIYHLIKNTLYDELVNTVSLEVVEDISDIITSVSLCNDYKPEIYHNDIEQLLIDKKITIVMKLRTMQPPEQTIDEDGKFKPHFAVDIKSIQVMLYRAACNYVDGCKLEN</sequence>
<dbReference type="Pfam" id="PF00616">
    <property type="entry name" value="RasGAP"/>
    <property type="match status" value="2"/>
</dbReference>
<dbReference type="Gene3D" id="1.10.506.10">
    <property type="entry name" value="GTPase Activation - p120gap, domain 1"/>
    <property type="match status" value="1"/>
</dbReference>
<dbReference type="PANTHER" id="PTHR10194:SF60">
    <property type="entry name" value="RAS GTPASE-ACTIVATING PROTEIN RASKOL"/>
    <property type="match status" value="1"/>
</dbReference>
<dbReference type="SMART" id="SM00323">
    <property type="entry name" value="RasGAP"/>
    <property type="match status" value="1"/>
</dbReference>
<dbReference type="OrthoDB" id="28245at2759"/>
<dbReference type="InterPro" id="IPR001936">
    <property type="entry name" value="RasGAP_dom"/>
</dbReference>
<dbReference type="InterPro" id="IPR036865">
    <property type="entry name" value="CRAL-TRIO_dom_sf"/>
</dbReference>
<dbReference type="InterPro" id="IPR023152">
    <property type="entry name" value="RasGAP_CS"/>
</dbReference>
<dbReference type="PANTHER" id="PTHR10194">
    <property type="entry name" value="RAS GTPASE-ACTIVATING PROTEINS"/>
    <property type="match status" value="1"/>
</dbReference>
<evidence type="ECO:0000259" key="2">
    <source>
        <dbReference type="PROSITE" id="PS50018"/>
    </source>
</evidence>
<dbReference type="InterPro" id="IPR039360">
    <property type="entry name" value="Ras_GTPase"/>
</dbReference>
<dbReference type="InterPro" id="IPR008936">
    <property type="entry name" value="Rho_GTPase_activation_prot"/>
</dbReference>
<dbReference type="Gene3D" id="3.40.525.10">
    <property type="entry name" value="CRAL-TRIO lipid binding domain"/>
    <property type="match status" value="1"/>
</dbReference>
<dbReference type="EMBL" id="CANTUO010000001">
    <property type="protein sequence ID" value="CAI5757203.1"/>
    <property type="molecule type" value="Genomic_DNA"/>
</dbReference>
<dbReference type="GO" id="GO:0005096">
    <property type="term" value="F:GTPase activator activity"/>
    <property type="evidence" value="ECO:0007669"/>
    <property type="project" value="UniProtKB-KW"/>
</dbReference>
<evidence type="ECO:0000313" key="3">
    <source>
        <dbReference type="EMBL" id="CAI5757203.1"/>
    </source>
</evidence>
<dbReference type="PROSITE" id="PS00509">
    <property type="entry name" value="RAS_GTPASE_ACTIV_1"/>
    <property type="match status" value="1"/>
</dbReference>
<feature type="domain" description="Ras-GAP" evidence="2">
    <location>
        <begin position="1271"/>
        <end position="1455"/>
    </location>
</feature>
<reference evidence="3" key="1">
    <citation type="submission" date="2022-12" db="EMBL/GenBank/DDBJ databases">
        <authorList>
            <person name="Brejova B."/>
        </authorList>
    </citation>
    <scope>NUCLEOTIDE SEQUENCE</scope>
</reference>
<organism evidence="3 4">
    <name type="scientific">Candida verbasci</name>
    <dbReference type="NCBI Taxonomy" id="1227364"/>
    <lineage>
        <taxon>Eukaryota</taxon>
        <taxon>Fungi</taxon>
        <taxon>Dikarya</taxon>
        <taxon>Ascomycota</taxon>
        <taxon>Saccharomycotina</taxon>
        <taxon>Pichiomycetes</taxon>
        <taxon>Debaryomycetaceae</taxon>
        <taxon>Candida/Lodderomyces clade</taxon>
        <taxon>Candida</taxon>
    </lineage>
</organism>
<evidence type="ECO:0000313" key="4">
    <source>
        <dbReference type="Proteomes" id="UP001152885"/>
    </source>
</evidence>
<comment type="caution">
    <text evidence="3">The sequence shown here is derived from an EMBL/GenBank/DDBJ whole genome shotgun (WGS) entry which is preliminary data.</text>
</comment>
<dbReference type="CDD" id="cd05392">
    <property type="entry name" value="RasGAP_Neurofibromin_like"/>
    <property type="match status" value="1"/>
</dbReference>
<dbReference type="PROSITE" id="PS50018">
    <property type="entry name" value="RAS_GTPASE_ACTIV_2"/>
    <property type="match status" value="1"/>
</dbReference>
<proteinExistence type="predicted"/>